<reference evidence="3" key="1">
    <citation type="journal article" date="2019" name="Int. J. Syst. Evol. Microbiol.">
        <title>The Global Catalogue of Microorganisms (GCM) 10K type strain sequencing project: providing services to taxonomists for standard genome sequencing and annotation.</title>
        <authorList>
            <consortium name="The Broad Institute Genomics Platform"/>
            <consortium name="The Broad Institute Genome Sequencing Center for Infectious Disease"/>
            <person name="Wu L."/>
            <person name="Ma J."/>
        </authorList>
    </citation>
    <scope>NUCLEOTIDE SEQUENCE [LARGE SCALE GENOMIC DNA]</scope>
    <source>
        <strain evidence="3">JCM 10083</strain>
    </source>
</reference>
<dbReference type="RefSeq" id="WP_343963287.1">
    <property type="nucleotide sequence ID" value="NZ_BAAAGK010000016.1"/>
</dbReference>
<evidence type="ECO:0000256" key="1">
    <source>
        <dbReference type="SAM" id="Phobius"/>
    </source>
</evidence>
<keyword evidence="1" id="KW-0472">Membrane</keyword>
<comment type="caution">
    <text evidence="2">The sequence shown here is derived from an EMBL/GenBank/DDBJ whole genome shotgun (WGS) entry which is preliminary data.</text>
</comment>
<keyword evidence="3" id="KW-1185">Reference proteome</keyword>
<keyword evidence="1" id="KW-1133">Transmembrane helix</keyword>
<proteinExistence type="predicted"/>
<name>A0ABW2T9P7_9ACTN</name>
<feature type="transmembrane region" description="Helical" evidence="1">
    <location>
        <begin position="208"/>
        <end position="225"/>
    </location>
</feature>
<feature type="transmembrane region" description="Helical" evidence="1">
    <location>
        <begin position="88"/>
        <end position="106"/>
    </location>
</feature>
<evidence type="ECO:0000313" key="2">
    <source>
        <dbReference type="EMBL" id="MFC7605202.1"/>
    </source>
</evidence>
<organism evidence="2 3">
    <name type="scientific">Streptosporangium amethystogenes subsp. fukuiense</name>
    <dbReference type="NCBI Taxonomy" id="698418"/>
    <lineage>
        <taxon>Bacteria</taxon>
        <taxon>Bacillati</taxon>
        <taxon>Actinomycetota</taxon>
        <taxon>Actinomycetes</taxon>
        <taxon>Streptosporangiales</taxon>
        <taxon>Streptosporangiaceae</taxon>
        <taxon>Streptosporangium</taxon>
    </lineage>
</organism>
<feature type="transmembrane region" description="Helical" evidence="1">
    <location>
        <begin position="61"/>
        <end position="81"/>
    </location>
</feature>
<gene>
    <name evidence="2" type="ORF">ACFQVD_34360</name>
</gene>
<keyword evidence="1" id="KW-0812">Transmembrane</keyword>
<dbReference type="Proteomes" id="UP001596514">
    <property type="component" value="Unassembled WGS sequence"/>
</dbReference>
<accession>A0ABW2T9P7</accession>
<feature type="transmembrane region" description="Helical" evidence="1">
    <location>
        <begin position="232"/>
        <end position="255"/>
    </location>
</feature>
<evidence type="ECO:0000313" key="3">
    <source>
        <dbReference type="Proteomes" id="UP001596514"/>
    </source>
</evidence>
<evidence type="ECO:0008006" key="4">
    <source>
        <dbReference type="Google" id="ProtNLM"/>
    </source>
</evidence>
<feature type="transmembrane region" description="Helical" evidence="1">
    <location>
        <begin position="267"/>
        <end position="284"/>
    </location>
</feature>
<sequence>MAEASHGETRLPAEALRVGAVLAASGPVILKTSRISAAELNVGICWGTDSVAPFLMTTSQWWQLLSWGELLLPVVLTGLLLRASPRTTSLGIAAIGAVLVFRLFAISLPPGTHPLTDRSLPVDEPWPSIVCYTVAIVALLVAARSPLSPARKGAVLWAAAIVAAAWTVGWFSLPTGESTSFGWFAYTPPAELLWKQPGAWSCKADVDGVLIVLIALAAAAGGVMAGRTRRRVALGIGAFLLLATFEGFVAVLIVAGGEHLADATMMIRWHLLAAAALVIATTFRDRTSATDSEKPNPL</sequence>
<feature type="transmembrane region" description="Helical" evidence="1">
    <location>
        <begin position="126"/>
        <end position="143"/>
    </location>
</feature>
<protein>
    <recommendedName>
        <fullName evidence="4">Integral membrane protein</fullName>
    </recommendedName>
</protein>
<feature type="transmembrane region" description="Helical" evidence="1">
    <location>
        <begin position="155"/>
        <end position="173"/>
    </location>
</feature>
<dbReference type="EMBL" id="JBHTEE010000001">
    <property type="protein sequence ID" value="MFC7605202.1"/>
    <property type="molecule type" value="Genomic_DNA"/>
</dbReference>